<dbReference type="InterPro" id="IPR024826">
    <property type="entry name" value="DNA_pol_delta/II_ssu"/>
</dbReference>
<keyword evidence="7" id="KW-0239">DNA-directed DNA polymerase</keyword>
<comment type="subcellular location">
    <subcellularLocation>
        <location evidence="1">Nucleus</location>
    </subcellularLocation>
</comment>
<keyword evidence="8" id="KW-0539">Nucleus</keyword>
<keyword evidence="6" id="KW-0235">DNA replication</keyword>
<dbReference type="GO" id="GO:0003887">
    <property type="term" value="F:DNA-directed DNA polymerase activity"/>
    <property type="evidence" value="ECO:0007669"/>
    <property type="project" value="UniProtKB-KW"/>
</dbReference>
<feature type="region of interest" description="Disordered" evidence="10">
    <location>
        <begin position="192"/>
        <end position="217"/>
    </location>
</feature>
<feature type="compositionally biased region" description="Polar residues" evidence="10">
    <location>
        <begin position="11"/>
        <end position="20"/>
    </location>
</feature>
<evidence type="ECO:0000256" key="10">
    <source>
        <dbReference type="SAM" id="MobiDB-lite"/>
    </source>
</evidence>
<dbReference type="EMBL" id="NBSH01000002">
    <property type="protein sequence ID" value="ORX39674.1"/>
    <property type="molecule type" value="Genomic_DNA"/>
</dbReference>
<dbReference type="GO" id="GO:0006281">
    <property type="term" value="P:DNA repair"/>
    <property type="evidence" value="ECO:0007669"/>
    <property type="project" value="UniProtKB-ARBA"/>
</dbReference>
<dbReference type="EC" id="2.7.7.7" evidence="3"/>
<evidence type="ECO:0000259" key="12">
    <source>
        <dbReference type="Pfam" id="PF18018"/>
    </source>
</evidence>
<evidence type="ECO:0000313" key="14">
    <source>
        <dbReference type="Proteomes" id="UP000193218"/>
    </source>
</evidence>
<dbReference type="InParanoid" id="A0A1Y1UQ99"/>
<gene>
    <name evidence="13" type="ORF">BD324DRAFT_614559</name>
</gene>
<evidence type="ECO:0000256" key="5">
    <source>
        <dbReference type="ARBA" id="ARBA00022695"/>
    </source>
</evidence>
<proteinExistence type="inferred from homology"/>
<keyword evidence="5" id="KW-0548">Nucleotidyltransferase</keyword>
<dbReference type="GeneID" id="33556421"/>
<dbReference type="PANTHER" id="PTHR10416:SF0">
    <property type="entry name" value="DNA POLYMERASE DELTA SUBUNIT 2"/>
    <property type="match status" value="1"/>
</dbReference>
<dbReference type="Pfam" id="PF18018">
    <property type="entry name" value="DNA_pol_D_N"/>
    <property type="match status" value="1"/>
</dbReference>
<dbReference type="Gene3D" id="2.40.50.430">
    <property type="match status" value="1"/>
</dbReference>
<dbReference type="GO" id="GO:0003677">
    <property type="term" value="F:DNA binding"/>
    <property type="evidence" value="ECO:0007669"/>
    <property type="project" value="InterPro"/>
</dbReference>
<evidence type="ECO:0000256" key="3">
    <source>
        <dbReference type="ARBA" id="ARBA00012417"/>
    </source>
</evidence>
<protein>
    <recommendedName>
        <fullName evidence="3">DNA-directed DNA polymerase</fullName>
        <ecNumber evidence="3">2.7.7.7</ecNumber>
    </recommendedName>
</protein>
<dbReference type="AlphaFoldDB" id="A0A1Y1UQ99"/>
<dbReference type="RefSeq" id="XP_021873459.1">
    <property type="nucleotide sequence ID" value="XM_022014613.1"/>
</dbReference>
<evidence type="ECO:0000256" key="8">
    <source>
        <dbReference type="ARBA" id="ARBA00023242"/>
    </source>
</evidence>
<evidence type="ECO:0000256" key="2">
    <source>
        <dbReference type="ARBA" id="ARBA00006035"/>
    </source>
</evidence>
<dbReference type="STRING" id="4999.A0A1Y1UQ99"/>
<evidence type="ECO:0000259" key="11">
    <source>
        <dbReference type="Pfam" id="PF04042"/>
    </source>
</evidence>
<organism evidence="13 14">
    <name type="scientific">Kockovaella imperatae</name>
    <dbReference type="NCBI Taxonomy" id="4999"/>
    <lineage>
        <taxon>Eukaryota</taxon>
        <taxon>Fungi</taxon>
        <taxon>Dikarya</taxon>
        <taxon>Basidiomycota</taxon>
        <taxon>Agaricomycotina</taxon>
        <taxon>Tremellomycetes</taxon>
        <taxon>Tremellales</taxon>
        <taxon>Cuniculitremaceae</taxon>
        <taxon>Kockovaella</taxon>
    </lineage>
</organism>
<sequence length="500" mass="54757">MASRLEEPENEPTQRPSTSYSNLAELSAPFHIDPAQRSYRHQYSNIYFVRLVELRPIVERNAQARWGGVRGKPPLLPRILNLQKGQLCYIVGTVYLEMPLKPNVLEDMARDHWIAPPAPRAKFFSGQDAVHLEDESGRVRLVGEVIRRERDRENGGLVTGIIMAALGMETSAGDFEVIDLCFAGLPELYTPQAGPSNGGSHTKGKSKADANGQGDTDHRNETWIAIVSGLSVGSQEAPADLKSQLLVEWLLGEDGGPLDGEAGDRIARLILAGNSLSQPIRGEDDKKPKRFNSTAKPLYTNHPTKTLSVLLNDLLSSSLPVTMVPGPSDPAGATLPQQPLPKVMFGGKKAGGLDCTTNPTWLEIGGRSLLVTGGQTLDDIYKYVPSEGRLGMAQRTLEWRHVAPTAPDTLWVYPFPDADPFIIHKRPELYIIGNQPEFQTTVVGDDSPTRIILVPSFAKTGQIVVCCLETLETKTIGFEVPDWEGETKTNGDLEVDVKME</sequence>
<comment type="catalytic activity">
    <reaction evidence="9">
        <text>DNA(n) + a 2'-deoxyribonucleoside 5'-triphosphate = DNA(n+1) + diphosphate</text>
        <dbReference type="Rhea" id="RHEA:22508"/>
        <dbReference type="Rhea" id="RHEA-COMP:17339"/>
        <dbReference type="Rhea" id="RHEA-COMP:17340"/>
        <dbReference type="ChEBI" id="CHEBI:33019"/>
        <dbReference type="ChEBI" id="CHEBI:61560"/>
        <dbReference type="ChEBI" id="CHEBI:173112"/>
        <dbReference type="EC" id="2.7.7.7"/>
    </reaction>
</comment>
<feature type="domain" description="DNA polymerase delta subunit OB-fold" evidence="12">
    <location>
        <begin position="42"/>
        <end position="179"/>
    </location>
</feature>
<feature type="region of interest" description="Disordered" evidence="10">
    <location>
        <begin position="279"/>
        <end position="298"/>
    </location>
</feature>
<reference evidence="13 14" key="1">
    <citation type="submission" date="2017-03" db="EMBL/GenBank/DDBJ databases">
        <title>Widespread Adenine N6-methylation of Active Genes in Fungi.</title>
        <authorList>
            <consortium name="DOE Joint Genome Institute"/>
            <person name="Mondo S.J."/>
            <person name="Dannebaum R.O."/>
            <person name="Kuo R.C."/>
            <person name="Louie K.B."/>
            <person name="Bewick A.J."/>
            <person name="Labutti K."/>
            <person name="Haridas S."/>
            <person name="Kuo A."/>
            <person name="Salamov A."/>
            <person name="Ahrendt S.R."/>
            <person name="Lau R."/>
            <person name="Bowen B.P."/>
            <person name="Lipzen A."/>
            <person name="Sullivan W."/>
            <person name="Andreopoulos W.B."/>
            <person name="Clum A."/>
            <person name="Lindquist E."/>
            <person name="Daum C."/>
            <person name="Northen T.R."/>
            <person name="Ramamoorthy G."/>
            <person name="Schmitz R.J."/>
            <person name="Gryganskyi A."/>
            <person name="Culley D."/>
            <person name="Magnuson J."/>
            <person name="James T.Y."/>
            <person name="O'Malley M.A."/>
            <person name="Stajich J.E."/>
            <person name="Spatafora J.W."/>
            <person name="Visel A."/>
            <person name="Grigoriev I.V."/>
        </authorList>
    </citation>
    <scope>NUCLEOTIDE SEQUENCE [LARGE SCALE GENOMIC DNA]</scope>
    <source>
        <strain evidence="13 14">NRRL Y-17943</strain>
    </source>
</reference>
<dbReference type="Pfam" id="PF04042">
    <property type="entry name" value="DNA_pol_E_B"/>
    <property type="match status" value="1"/>
</dbReference>
<dbReference type="GO" id="GO:0006273">
    <property type="term" value="P:lagging strand elongation"/>
    <property type="evidence" value="ECO:0007669"/>
    <property type="project" value="UniProtKB-ARBA"/>
</dbReference>
<dbReference type="FunCoup" id="A0A1Y1UQ99">
    <property type="interactions" value="337"/>
</dbReference>
<dbReference type="InterPro" id="IPR040663">
    <property type="entry name" value="DNA_pol_D_N"/>
</dbReference>
<dbReference type="Gene3D" id="3.60.21.50">
    <property type="match status" value="1"/>
</dbReference>
<dbReference type="PANTHER" id="PTHR10416">
    <property type="entry name" value="DNA POLYMERASE DELTA SUBUNIT 2"/>
    <property type="match status" value="1"/>
</dbReference>
<dbReference type="Proteomes" id="UP000193218">
    <property type="component" value="Unassembled WGS sequence"/>
</dbReference>
<dbReference type="InterPro" id="IPR007185">
    <property type="entry name" value="DNA_pol_a/d/e_bsu"/>
</dbReference>
<evidence type="ECO:0000256" key="6">
    <source>
        <dbReference type="ARBA" id="ARBA00022705"/>
    </source>
</evidence>
<keyword evidence="4" id="KW-0808">Transferase</keyword>
<evidence type="ECO:0000256" key="1">
    <source>
        <dbReference type="ARBA" id="ARBA00004123"/>
    </source>
</evidence>
<dbReference type="OrthoDB" id="3763at2759"/>
<evidence type="ECO:0000313" key="13">
    <source>
        <dbReference type="EMBL" id="ORX39674.1"/>
    </source>
</evidence>
<dbReference type="GO" id="GO:0043625">
    <property type="term" value="C:delta DNA polymerase complex"/>
    <property type="evidence" value="ECO:0007669"/>
    <property type="project" value="TreeGrafter"/>
</dbReference>
<evidence type="ECO:0000256" key="7">
    <source>
        <dbReference type="ARBA" id="ARBA00022932"/>
    </source>
</evidence>
<feature type="region of interest" description="Disordered" evidence="10">
    <location>
        <begin position="1"/>
        <end position="20"/>
    </location>
</feature>
<evidence type="ECO:0000256" key="9">
    <source>
        <dbReference type="ARBA" id="ARBA00049244"/>
    </source>
</evidence>
<comment type="caution">
    <text evidence="13">The sequence shown here is derived from an EMBL/GenBank/DDBJ whole genome shotgun (WGS) entry which is preliminary data.</text>
</comment>
<dbReference type="FunFam" id="2.40.50.430:FF:000002">
    <property type="entry name" value="DNA polymerase delta subunit"/>
    <property type="match status" value="1"/>
</dbReference>
<evidence type="ECO:0000256" key="4">
    <source>
        <dbReference type="ARBA" id="ARBA00022679"/>
    </source>
</evidence>
<accession>A0A1Y1UQ99</accession>
<feature type="domain" description="DNA polymerase alpha/delta/epsilon subunit B" evidence="11">
    <location>
        <begin position="224"/>
        <end position="439"/>
    </location>
</feature>
<keyword evidence="14" id="KW-1185">Reference proteome</keyword>
<name>A0A1Y1UQ99_9TREE</name>
<comment type="similarity">
    <text evidence="2">Belongs to the DNA polymerase delta/II small subunit family.</text>
</comment>